<keyword evidence="4" id="KW-1185">Reference proteome</keyword>
<dbReference type="CDD" id="cd06558">
    <property type="entry name" value="crotonase-like"/>
    <property type="match status" value="1"/>
</dbReference>
<organism evidence="3 4">
    <name type="scientific">Jatrophihabitans telluris</name>
    <dbReference type="NCBI Taxonomy" id="2038343"/>
    <lineage>
        <taxon>Bacteria</taxon>
        <taxon>Bacillati</taxon>
        <taxon>Actinomycetota</taxon>
        <taxon>Actinomycetes</taxon>
        <taxon>Jatrophihabitantales</taxon>
        <taxon>Jatrophihabitantaceae</taxon>
        <taxon>Jatrophihabitans</taxon>
    </lineage>
</organism>
<dbReference type="SUPFAM" id="SSF52096">
    <property type="entry name" value="ClpP/crotonase"/>
    <property type="match status" value="1"/>
</dbReference>
<dbReference type="PROSITE" id="PS00166">
    <property type="entry name" value="ENOYL_COA_HYDRATASE"/>
    <property type="match status" value="1"/>
</dbReference>
<protein>
    <submittedName>
        <fullName evidence="3">Enoyl-CoA hydratase-related protein</fullName>
    </submittedName>
</protein>
<dbReference type="Pfam" id="PF00378">
    <property type="entry name" value="ECH_1"/>
    <property type="match status" value="1"/>
</dbReference>
<accession>A0ABY4R1H0</accession>
<evidence type="ECO:0000256" key="1">
    <source>
        <dbReference type="ARBA" id="ARBA00005254"/>
    </source>
</evidence>
<dbReference type="Gene3D" id="3.90.226.10">
    <property type="entry name" value="2-enoyl-CoA Hydratase, Chain A, domain 1"/>
    <property type="match status" value="1"/>
</dbReference>
<dbReference type="InterPro" id="IPR029045">
    <property type="entry name" value="ClpP/crotonase-like_dom_sf"/>
</dbReference>
<dbReference type="PANTHER" id="PTHR11941:SF54">
    <property type="entry name" value="ENOYL-COA HYDRATASE, MITOCHONDRIAL"/>
    <property type="match status" value="1"/>
</dbReference>
<reference evidence="3" key="2">
    <citation type="submission" date="2022-05" db="EMBL/GenBank/DDBJ databases">
        <authorList>
            <person name="Kim J.-S."/>
            <person name="Lee K."/>
            <person name="Suh M."/>
            <person name="Eom M."/>
            <person name="Kim J.-S."/>
            <person name="Kim D.-S."/>
            <person name="Ko S.-H."/>
            <person name="Shin Y."/>
            <person name="Lee J.-S."/>
        </authorList>
    </citation>
    <scope>NUCLEOTIDE SEQUENCE</scope>
    <source>
        <strain evidence="3">N237</strain>
    </source>
</reference>
<reference evidence="3" key="1">
    <citation type="journal article" date="2018" name="Int. J. Syst. Evol. Microbiol.">
        <title>Jatrophihabitans telluris sp. nov., isolated from sediment soil of lava forest wetlands and the emended description of the genus Jatrophihabitans.</title>
        <authorList>
            <person name="Lee K.C."/>
            <person name="Suh M.K."/>
            <person name="Eom M.K."/>
            <person name="Kim K.K."/>
            <person name="Kim J.S."/>
            <person name="Kim D.S."/>
            <person name="Ko S.H."/>
            <person name="Shin Y.K."/>
            <person name="Lee J.S."/>
        </authorList>
    </citation>
    <scope>NUCLEOTIDE SEQUENCE</scope>
    <source>
        <strain evidence="3">N237</strain>
    </source>
</reference>
<dbReference type="InterPro" id="IPR001753">
    <property type="entry name" value="Enoyl-CoA_hydra/iso"/>
</dbReference>
<dbReference type="RefSeq" id="WP_249772876.1">
    <property type="nucleotide sequence ID" value="NZ_CP097332.1"/>
</dbReference>
<dbReference type="EMBL" id="CP097332">
    <property type="protein sequence ID" value="UQX88980.1"/>
    <property type="molecule type" value="Genomic_DNA"/>
</dbReference>
<sequence length="263" mass="27472">MSQLRVGMDGAVATVLVDRPPVNALSTALLGELLAAFEALDRDPTVRCVVLSALGDRCFVAGADIREAAETPPDRASERTALGSQLMRRIESVAVPVVAAINGLCLGGGCELAMSADLRIASTSARFGQPEIRLGIMPGFGGTQRLPRLIGVGPALDLMLTGRDVDAAEALRLGLVSRVVAPEELQQEAASIAAEIAGRSATAVRSIKAAVRRGLDLPLDAGLSVEFELSNAVRTSADAAEGLRAFLEKRPPLFGQAPVRDRD</sequence>
<dbReference type="PANTHER" id="PTHR11941">
    <property type="entry name" value="ENOYL-COA HYDRATASE-RELATED"/>
    <property type="match status" value="1"/>
</dbReference>
<evidence type="ECO:0000256" key="2">
    <source>
        <dbReference type="RuleBase" id="RU003707"/>
    </source>
</evidence>
<dbReference type="InterPro" id="IPR018376">
    <property type="entry name" value="Enoyl-CoA_hyd/isom_CS"/>
</dbReference>
<dbReference type="Proteomes" id="UP001056336">
    <property type="component" value="Chromosome"/>
</dbReference>
<evidence type="ECO:0000313" key="3">
    <source>
        <dbReference type="EMBL" id="UQX88980.1"/>
    </source>
</evidence>
<proteinExistence type="inferred from homology"/>
<name>A0ABY4R1H0_9ACTN</name>
<comment type="similarity">
    <text evidence="1 2">Belongs to the enoyl-CoA hydratase/isomerase family.</text>
</comment>
<gene>
    <name evidence="3" type="ORF">M6D93_03030</name>
</gene>
<evidence type="ECO:0000313" key="4">
    <source>
        <dbReference type="Proteomes" id="UP001056336"/>
    </source>
</evidence>